<reference evidence="2" key="1">
    <citation type="journal article" date="2023" name="Nat. Plants">
        <title>Single-cell RNA sequencing provides a high-resolution roadmap for understanding the multicellular compartmentation of specialized metabolism.</title>
        <authorList>
            <person name="Sun S."/>
            <person name="Shen X."/>
            <person name="Li Y."/>
            <person name="Li Y."/>
            <person name="Wang S."/>
            <person name="Li R."/>
            <person name="Zhang H."/>
            <person name="Shen G."/>
            <person name="Guo B."/>
            <person name="Wei J."/>
            <person name="Xu J."/>
            <person name="St-Pierre B."/>
            <person name="Chen S."/>
            <person name="Sun C."/>
        </authorList>
    </citation>
    <scope>NUCLEOTIDE SEQUENCE [LARGE SCALE GENOMIC DNA]</scope>
</reference>
<evidence type="ECO:0000313" key="1">
    <source>
        <dbReference type="EMBL" id="KAI5669582.1"/>
    </source>
</evidence>
<protein>
    <submittedName>
        <fullName evidence="1">Uncharacterized protein</fullName>
    </submittedName>
</protein>
<dbReference type="EMBL" id="CM044704">
    <property type="protein sequence ID" value="KAI5669582.1"/>
    <property type="molecule type" value="Genomic_DNA"/>
</dbReference>
<comment type="caution">
    <text evidence="1">The sequence shown here is derived from an EMBL/GenBank/DDBJ whole genome shotgun (WGS) entry which is preliminary data.</text>
</comment>
<dbReference type="Proteomes" id="UP001060085">
    <property type="component" value="Linkage Group LG04"/>
</dbReference>
<accession>A0ACC0BAE5</accession>
<gene>
    <name evidence="1" type="ORF">M9H77_19435</name>
</gene>
<sequence>MAEVVLSFLLKRLSTFLNQECAHLTGLRQGFQFINDELGSIRAFLRDFDTQTQQNNELFQEWVKQVQEVAYEIEDVIDQYMLIFDGVQNTCSSIKSLRVRHRLSNKVNDIKSRVENISARHQRYKLDYEFHETERNSIGDEENLVRHIRQRALLLEEAELVGIDGPKNELLSRILDDNSYLKVVSVVGMGGMGKTTLVRRVYEDINVRRQFQTRAWITVSQTFRIKSILRDLIQQLHKEIKESVPSDIESKDVDGLKLFLKDFLQEKRYIIVIDDIWSTGAWEALIDALPDRNCHSRVMLTTRIADVASTSCYEHHGYVYRMKALSDEESWTLFCNKAFEDKCCPLYLENVSRRILKKCEGLPLAIASIGGLLFLKDKSRTNELEKIYQNLTCELEGSGKMDRLNKILLLSYNDLSYYLKSCLLYTSFYPEDYSICSHQLIRLWIAEGFVRDREGMLSVDVAEDYINELVNRSLLQVARRNANGSIEQCRIHDIVREIILSKAKEHGIITVVKGRYTKGLNITRRLVIQDFTSDSQEDIEHKFLRSLVIFKYGDCISTSSLLKSLCGRSNLLKVLSLDHELPLEKIPKQVFKLFHLKYLSLKGSKVKVIPKSIKNLQNLEFLNLSDTRVTELSPEILKLAKLRELYLFKSGDYSSNYAVHGFRAPNEIGRLKSLECLQYIDADNAKIVKEIGKLRKLQELYITKLSREDGKQMCCSLEKLTNLKKLRIVSANEDEILDLQHSISTISQSHYKSLSLDGRLEQIPQWVPSLQGLMELYLFGSGLMEDQLESLQILPNLLKLVLYNAYRGEKLCFKAGGFQNLKRLILHQLKRLRSIIIEEGAMPHLELLQVTGCELMEELPEGIQNLRQLQEVQFYEMPKKLIAELDKGNKESQKYKKIGHVPKIYIGNWKNGKWDGRFI</sequence>
<proteinExistence type="predicted"/>
<keyword evidence="2" id="KW-1185">Reference proteome</keyword>
<evidence type="ECO:0000313" key="2">
    <source>
        <dbReference type="Proteomes" id="UP001060085"/>
    </source>
</evidence>
<name>A0ACC0BAE5_CATRO</name>
<organism evidence="1 2">
    <name type="scientific">Catharanthus roseus</name>
    <name type="common">Madagascar periwinkle</name>
    <name type="synonym">Vinca rosea</name>
    <dbReference type="NCBI Taxonomy" id="4058"/>
    <lineage>
        <taxon>Eukaryota</taxon>
        <taxon>Viridiplantae</taxon>
        <taxon>Streptophyta</taxon>
        <taxon>Embryophyta</taxon>
        <taxon>Tracheophyta</taxon>
        <taxon>Spermatophyta</taxon>
        <taxon>Magnoliopsida</taxon>
        <taxon>eudicotyledons</taxon>
        <taxon>Gunneridae</taxon>
        <taxon>Pentapetalae</taxon>
        <taxon>asterids</taxon>
        <taxon>lamiids</taxon>
        <taxon>Gentianales</taxon>
        <taxon>Apocynaceae</taxon>
        <taxon>Rauvolfioideae</taxon>
        <taxon>Vinceae</taxon>
        <taxon>Catharanthinae</taxon>
        <taxon>Catharanthus</taxon>
    </lineage>
</organism>